<feature type="compositionally biased region" description="Basic and acidic residues" evidence="1">
    <location>
        <begin position="136"/>
        <end position="156"/>
    </location>
</feature>
<dbReference type="EMBL" id="ABEU02000027">
    <property type="status" value="NOT_ANNOTATED_CDS"/>
    <property type="molecule type" value="Genomic_DNA"/>
</dbReference>
<dbReference type="GO" id="GO:0003972">
    <property type="term" value="F:RNA ligase (ATP) activity"/>
    <property type="evidence" value="ECO:0007669"/>
    <property type="project" value="InterPro"/>
</dbReference>
<keyword evidence="4" id="KW-1185">Reference proteome</keyword>
<dbReference type="AlphaFoldDB" id="A0A7I4CXU8"/>
<accession>A0A7I4CXU8</accession>
<dbReference type="EnsemblPlants" id="Pp3c27_2850V3.2">
    <property type="protein sequence ID" value="Pp3c27_2850V3.2"/>
    <property type="gene ID" value="Pp3c27_2850"/>
</dbReference>
<dbReference type="Pfam" id="PF08302">
    <property type="entry name" value="tRNA_lig_CPD"/>
    <property type="match status" value="1"/>
</dbReference>
<dbReference type="InterPro" id="IPR015965">
    <property type="entry name" value="tRNA_lig_PDEase"/>
</dbReference>
<dbReference type="Proteomes" id="UP000006727">
    <property type="component" value="Chromosome 27"/>
</dbReference>
<evidence type="ECO:0000313" key="3">
    <source>
        <dbReference type="EnsemblPlants" id="Pp3c27_2850V3.2"/>
    </source>
</evidence>
<dbReference type="FunCoup" id="A0A7I4CXU8">
    <property type="interactions" value="1144"/>
</dbReference>
<dbReference type="InParanoid" id="A0A7I4CXU8"/>
<evidence type="ECO:0000313" key="4">
    <source>
        <dbReference type="Proteomes" id="UP000006727"/>
    </source>
</evidence>
<dbReference type="PANTHER" id="PTHR35460">
    <property type="entry name" value="TRNA LIGASE 1"/>
    <property type="match status" value="1"/>
</dbReference>
<proteinExistence type="predicted"/>
<reference evidence="3 4" key="2">
    <citation type="journal article" date="2018" name="Plant J.">
        <title>The Physcomitrella patens chromosome-scale assembly reveals moss genome structure and evolution.</title>
        <authorList>
            <person name="Lang D."/>
            <person name="Ullrich K.K."/>
            <person name="Murat F."/>
            <person name="Fuchs J."/>
            <person name="Jenkins J."/>
            <person name="Haas F.B."/>
            <person name="Piednoel M."/>
            <person name="Gundlach H."/>
            <person name="Van Bel M."/>
            <person name="Meyberg R."/>
            <person name="Vives C."/>
            <person name="Morata J."/>
            <person name="Symeonidi A."/>
            <person name="Hiss M."/>
            <person name="Muchero W."/>
            <person name="Kamisugi Y."/>
            <person name="Saleh O."/>
            <person name="Blanc G."/>
            <person name="Decker E.L."/>
            <person name="van Gessel N."/>
            <person name="Grimwood J."/>
            <person name="Hayes R.D."/>
            <person name="Graham S.W."/>
            <person name="Gunter L.E."/>
            <person name="McDaniel S.F."/>
            <person name="Hoernstein S.N.W."/>
            <person name="Larsson A."/>
            <person name="Li F.W."/>
            <person name="Perroud P.F."/>
            <person name="Phillips J."/>
            <person name="Ranjan P."/>
            <person name="Rokshar D.S."/>
            <person name="Rothfels C.J."/>
            <person name="Schneider L."/>
            <person name="Shu S."/>
            <person name="Stevenson D.W."/>
            <person name="Thummler F."/>
            <person name="Tillich M."/>
            <person name="Villarreal Aguilar J.C."/>
            <person name="Widiez T."/>
            <person name="Wong G.K."/>
            <person name="Wymore A."/>
            <person name="Zhang Y."/>
            <person name="Zimmer A.D."/>
            <person name="Quatrano R.S."/>
            <person name="Mayer K.F.X."/>
            <person name="Goodstein D."/>
            <person name="Casacuberta J.M."/>
            <person name="Vandepoele K."/>
            <person name="Reski R."/>
            <person name="Cuming A.C."/>
            <person name="Tuskan G.A."/>
            <person name="Maumus F."/>
            <person name="Salse J."/>
            <person name="Schmutz J."/>
            <person name="Rensing S.A."/>
        </authorList>
    </citation>
    <scope>NUCLEOTIDE SEQUENCE [LARGE SCALE GENOMIC DNA]</scope>
    <source>
        <strain evidence="3 4">cv. Gransden 2004</strain>
    </source>
</reference>
<evidence type="ECO:0000259" key="2">
    <source>
        <dbReference type="Pfam" id="PF08302"/>
    </source>
</evidence>
<sequence length="1173" mass="130852">MVTGLGGRLFVGIPRFVVSSSSKLALLSLPIPLFSGPMTKGKHNIKKLWLPKPKVEAVEKAPGRDVPSGSSQPSASLSSSFSGKKSGDPHQYDSVVGELADLHLEPGLHSPTQEFESVKVESNSDGTAKTVPKNDTNLEKQGKGLEAVNRKNEGHINKGGKGTVVKSKKVNRTVAQAQLLATFYPKFENEKSDQEVRMRMQEVVSAGSGVLEVTMKHSGSLFLYSGDNGGAFAKNSFGNLYTAVGVYVLGRTLKEAWGAQAGQKQREFNAYLKEHRICIGMELVTAVLGDHGQRPLQDYVVVTAVTKLDGRPLFLSTADVVAFCHQWRLPTNHYWLFSTKASVTSFFTAYDALCEEGLTSTVAKVLNDIADIYLSATKRHEDIQGEILEGLVARVVTPESATSLSEVLIKFPPPPSPEVFIREKGLREICASNRDAVSKQVEALLKAVGSDFCSDWTDWLDDKVSGHEDKKNTPLSPMLETFLHSNPADYSTKKLQEMIQVIRKSKLPVRFKCHTIKSSQSTDDQDQVISHFKMIVHVLSDSAFRRYQREMRKHAHLWPLYRGFFVDVCVLTGSNAPEVMNMKSLADDSDQETSGFGESEQSDSVDETENLMLKMKFLPYKIRTFLIRNGISALFDKGVADYKEYYTRQMQIWGTSAEKQMELTKLLNEWAMYIKKKMNGKKLSSNTYLTEAEPFLKQFAERSVKNKKLVGAAGIDIDVDDFLAQKAAQEGDEDEFISDSDHAPVPTAPSPHASAIKAQGMVVFFPGIPGCAKSCLCKEIINSWSGFVMHNLMGDVIKGKYWQKLNNDRTKNPRRITFADKNAPNKEVWQTIQKICKTTTAIGVPVVPESEGTGLNPYSLDILAVFIYRVLLRSNHPGRLDKSTPNPGYVLLMFYNLYDGMDREEFEEELIRRFGHIVKMPVLKHNRTPMPSDVLKIIEEGLDLYRRHTDKYGRLESLNGSFKDEWVQWEKRLNEILFAHKEHLLEIQVPFQEVVENVQKQLTAITSGDFIMHVPVDKEEDRSFRTLRFVAVTLNTDEVLEVLLQASVENPEVKALLSTKNLKESLGKAHVTLAHKASHGGAALASLAPLRGSETQVQLVALLYSNELVALEVSLTTEKNTSLSMNEWPHLTVWTAPGIKAKEANNLPQMVKTGKASRLDLKPVTLSGQINFY</sequence>
<feature type="domain" description="tRNA ligase phosphodiesterase" evidence="2">
    <location>
        <begin position="1018"/>
        <end position="1159"/>
    </location>
</feature>
<feature type="region of interest" description="Disordered" evidence="1">
    <location>
        <begin position="59"/>
        <end position="92"/>
    </location>
</feature>
<feature type="compositionally biased region" description="Low complexity" evidence="1">
    <location>
        <begin position="68"/>
        <end position="84"/>
    </location>
</feature>
<protein>
    <recommendedName>
        <fullName evidence="2">tRNA ligase phosphodiesterase domain-containing protein</fullName>
    </recommendedName>
</protein>
<feature type="region of interest" description="Disordered" evidence="1">
    <location>
        <begin position="733"/>
        <end position="752"/>
    </location>
</feature>
<name>A0A7I4CXU8_PHYPA</name>
<gene>
    <name evidence="3" type="primary">LOC112278260</name>
</gene>
<reference evidence="3" key="3">
    <citation type="submission" date="2020-12" db="UniProtKB">
        <authorList>
            <consortium name="EnsemblPlants"/>
        </authorList>
    </citation>
    <scope>IDENTIFICATION</scope>
</reference>
<feature type="region of interest" description="Disordered" evidence="1">
    <location>
        <begin position="108"/>
        <end position="162"/>
    </location>
</feature>
<dbReference type="GO" id="GO:0006388">
    <property type="term" value="P:tRNA splicing, via endonucleolytic cleavage and ligation"/>
    <property type="evidence" value="ECO:0007669"/>
    <property type="project" value="InterPro"/>
</dbReference>
<evidence type="ECO:0000256" key="1">
    <source>
        <dbReference type="SAM" id="MobiDB-lite"/>
    </source>
</evidence>
<dbReference type="InterPro" id="IPR038837">
    <property type="entry name" value="tRNA_ligase_1"/>
</dbReference>
<feature type="compositionally biased region" description="Polar residues" evidence="1">
    <location>
        <begin position="110"/>
        <end position="127"/>
    </location>
</feature>
<reference evidence="3 4" key="1">
    <citation type="journal article" date="2008" name="Science">
        <title>The Physcomitrella genome reveals evolutionary insights into the conquest of land by plants.</title>
        <authorList>
            <person name="Rensing S."/>
            <person name="Lang D."/>
            <person name="Zimmer A."/>
            <person name="Terry A."/>
            <person name="Salamov A."/>
            <person name="Shapiro H."/>
            <person name="Nishiyama T."/>
            <person name="Perroud P.-F."/>
            <person name="Lindquist E."/>
            <person name="Kamisugi Y."/>
            <person name="Tanahashi T."/>
            <person name="Sakakibara K."/>
            <person name="Fujita T."/>
            <person name="Oishi K."/>
            <person name="Shin-I T."/>
            <person name="Kuroki Y."/>
            <person name="Toyoda A."/>
            <person name="Suzuki Y."/>
            <person name="Hashimoto A."/>
            <person name="Yamaguchi K."/>
            <person name="Sugano A."/>
            <person name="Kohara Y."/>
            <person name="Fujiyama A."/>
            <person name="Anterola A."/>
            <person name="Aoki S."/>
            <person name="Ashton N."/>
            <person name="Barbazuk W.B."/>
            <person name="Barker E."/>
            <person name="Bennetzen J."/>
            <person name="Bezanilla M."/>
            <person name="Blankenship R."/>
            <person name="Cho S.H."/>
            <person name="Dutcher S."/>
            <person name="Estelle M."/>
            <person name="Fawcett J.A."/>
            <person name="Gundlach H."/>
            <person name="Hanada K."/>
            <person name="Heyl A."/>
            <person name="Hicks K.A."/>
            <person name="Hugh J."/>
            <person name="Lohr M."/>
            <person name="Mayer K."/>
            <person name="Melkozernov A."/>
            <person name="Murata T."/>
            <person name="Nelson D."/>
            <person name="Pils B."/>
            <person name="Prigge M."/>
            <person name="Reiss B."/>
            <person name="Renner T."/>
            <person name="Rombauts S."/>
            <person name="Rushton P."/>
            <person name="Sanderfoot A."/>
            <person name="Schween G."/>
            <person name="Shiu S.-H."/>
            <person name="Stueber K."/>
            <person name="Theodoulou F.L."/>
            <person name="Tu H."/>
            <person name="Van de Peer Y."/>
            <person name="Verrier P.J."/>
            <person name="Waters E."/>
            <person name="Wood A."/>
            <person name="Yang L."/>
            <person name="Cove D."/>
            <person name="Cuming A."/>
            <person name="Hasebe M."/>
            <person name="Lucas S."/>
            <person name="Mishler D.B."/>
            <person name="Reski R."/>
            <person name="Grigoriev I."/>
            <person name="Quatrano R.S."/>
            <person name="Boore J.L."/>
        </authorList>
    </citation>
    <scope>NUCLEOTIDE SEQUENCE [LARGE SCALE GENOMIC DNA]</scope>
    <source>
        <strain evidence="3 4">cv. Gransden 2004</strain>
    </source>
</reference>
<dbReference type="Gramene" id="Pp3c27_2850V3.2">
    <property type="protein sequence ID" value="Pp3c27_2850V3.2"/>
    <property type="gene ID" value="Pp3c27_2850"/>
</dbReference>
<dbReference type="PANTHER" id="PTHR35460:SF1">
    <property type="entry name" value="TRNA LIGASE 1"/>
    <property type="match status" value="1"/>
</dbReference>
<dbReference type="GO" id="GO:0005524">
    <property type="term" value="F:ATP binding"/>
    <property type="evidence" value="ECO:0007669"/>
    <property type="project" value="InterPro"/>
</dbReference>
<organism evidence="3 4">
    <name type="scientific">Physcomitrium patens</name>
    <name type="common">Spreading-leaved earth moss</name>
    <name type="synonym">Physcomitrella patens</name>
    <dbReference type="NCBI Taxonomy" id="3218"/>
    <lineage>
        <taxon>Eukaryota</taxon>
        <taxon>Viridiplantae</taxon>
        <taxon>Streptophyta</taxon>
        <taxon>Embryophyta</taxon>
        <taxon>Bryophyta</taxon>
        <taxon>Bryophytina</taxon>
        <taxon>Bryopsida</taxon>
        <taxon>Funariidae</taxon>
        <taxon>Funariales</taxon>
        <taxon>Funariaceae</taxon>
        <taxon>Physcomitrium</taxon>
    </lineage>
</organism>